<dbReference type="Gene3D" id="3.40.50.170">
    <property type="entry name" value="Formyl transferase, N-terminal domain"/>
    <property type="match status" value="1"/>
</dbReference>
<comment type="similarity">
    <text evidence="5">Belongs to the GART family.</text>
</comment>
<keyword evidence="4" id="KW-0658">Purine biosynthesis</keyword>
<dbReference type="InterPro" id="IPR002376">
    <property type="entry name" value="Formyl_transf_N"/>
</dbReference>
<evidence type="ECO:0000256" key="2">
    <source>
        <dbReference type="ARBA" id="ARBA00012254"/>
    </source>
</evidence>
<sequence>MKHLAIFASGNGTNCENIINYFTNSDIADIKLVLSNKSTAPVVENSLRLGINTVVVPKKDFSDENILMPILKENDIDFIILSGFLLFIPDFLINNFNKRIINIHPALLPKFGGPGMYGIHVHEAVKAAKEKETGMTVHWVTKEIDGGEIIFQHSTPIEEKDTVADIAEKEHKLEIEHFPRDIEKILSMC</sequence>
<dbReference type="RefSeq" id="WP_207153945.1">
    <property type="nucleotide sequence ID" value="NZ_AP024484.1"/>
</dbReference>
<dbReference type="InterPro" id="IPR036477">
    <property type="entry name" value="Formyl_transf_N_sf"/>
</dbReference>
<evidence type="ECO:0000259" key="9">
    <source>
        <dbReference type="Pfam" id="PF00551"/>
    </source>
</evidence>
<keyword evidence="3" id="KW-0808">Transferase</keyword>
<evidence type="ECO:0000256" key="4">
    <source>
        <dbReference type="ARBA" id="ARBA00022755"/>
    </source>
</evidence>
<evidence type="ECO:0000313" key="10">
    <source>
        <dbReference type="EMBL" id="BCS86389.1"/>
    </source>
</evidence>
<evidence type="ECO:0000256" key="3">
    <source>
        <dbReference type="ARBA" id="ARBA00022679"/>
    </source>
</evidence>
<evidence type="ECO:0000256" key="6">
    <source>
        <dbReference type="ARBA" id="ARBA00041324"/>
    </source>
</evidence>
<evidence type="ECO:0000256" key="1">
    <source>
        <dbReference type="ARBA" id="ARBA00005054"/>
    </source>
</evidence>
<evidence type="ECO:0000313" key="11">
    <source>
        <dbReference type="Proteomes" id="UP001319045"/>
    </source>
</evidence>
<dbReference type="PANTHER" id="PTHR43369">
    <property type="entry name" value="PHOSPHORIBOSYLGLYCINAMIDE FORMYLTRANSFERASE"/>
    <property type="match status" value="1"/>
</dbReference>
<evidence type="ECO:0000256" key="8">
    <source>
        <dbReference type="ARBA" id="ARBA00047664"/>
    </source>
</evidence>
<keyword evidence="11" id="KW-1185">Reference proteome</keyword>
<evidence type="ECO:0000256" key="5">
    <source>
        <dbReference type="ARBA" id="ARBA00038440"/>
    </source>
</evidence>
<dbReference type="CDD" id="cd08645">
    <property type="entry name" value="FMT_core_GART"/>
    <property type="match status" value="1"/>
</dbReference>
<organism evidence="10 11">
    <name type="scientific">Prevotella herbatica</name>
    <dbReference type="NCBI Taxonomy" id="2801997"/>
    <lineage>
        <taxon>Bacteria</taxon>
        <taxon>Pseudomonadati</taxon>
        <taxon>Bacteroidota</taxon>
        <taxon>Bacteroidia</taxon>
        <taxon>Bacteroidales</taxon>
        <taxon>Prevotellaceae</taxon>
        <taxon>Prevotella</taxon>
    </lineage>
</organism>
<feature type="domain" description="Formyl transferase N-terminal" evidence="9">
    <location>
        <begin position="3"/>
        <end position="180"/>
    </location>
</feature>
<proteinExistence type="inferred from homology"/>
<dbReference type="InterPro" id="IPR001555">
    <property type="entry name" value="GART_AS"/>
</dbReference>
<dbReference type="SUPFAM" id="SSF53328">
    <property type="entry name" value="Formyltransferase"/>
    <property type="match status" value="1"/>
</dbReference>
<reference evidence="10 11" key="1">
    <citation type="journal article" date="2022" name="Int. J. Syst. Evol. Microbiol.">
        <title>Prevotella herbatica sp. nov., a plant polysaccharide-decomposing anaerobic bacterium isolated from a methanogenic reactor.</title>
        <authorList>
            <person name="Uek A."/>
            <person name="Tonouchi A."/>
            <person name="Kaku N."/>
            <person name="Ueki K."/>
        </authorList>
    </citation>
    <scope>NUCLEOTIDE SEQUENCE [LARGE SCALE GENOMIC DNA]</scope>
    <source>
        <strain evidence="10 11">WR041</strain>
    </source>
</reference>
<accession>A0ABM7P0V3</accession>
<dbReference type="InterPro" id="IPR004607">
    <property type="entry name" value="GART"/>
</dbReference>
<dbReference type="PROSITE" id="PS00373">
    <property type="entry name" value="GART"/>
    <property type="match status" value="1"/>
</dbReference>
<gene>
    <name evidence="10" type="primary">purN</name>
    <name evidence="10" type="ORF">prwr041_22820</name>
</gene>
<dbReference type="EMBL" id="AP024484">
    <property type="protein sequence ID" value="BCS86389.1"/>
    <property type="molecule type" value="Genomic_DNA"/>
</dbReference>
<dbReference type="PANTHER" id="PTHR43369:SF2">
    <property type="entry name" value="PHOSPHORIBOSYLGLYCINAMIDE FORMYLTRANSFERASE"/>
    <property type="match status" value="1"/>
</dbReference>
<comment type="catalytic activity">
    <reaction evidence="8">
        <text>N(1)-(5-phospho-beta-D-ribosyl)glycinamide + (6R)-10-formyltetrahydrofolate = N(2)-formyl-N(1)-(5-phospho-beta-D-ribosyl)glycinamide + (6S)-5,6,7,8-tetrahydrofolate + H(+)</text>
        <dbReference type="Rhea" id="RHEA:15053"/>
        <dbReference type="ChEBI" id="CHEBI:15378"/>
        <dbReference type="ChEBI" id="CHEBI:57453"/>
        <dbReference type="ChEBI" id="CHEBI:143788"/>
        <dbReference type="ChEBI" id="CHEBI:147286"/>
        <dbReference type="ChEBI" id="CHEBI:195366"/>
        <dbReference type="EC" id="2.1.2.2"/>
    </reaction>
</comment>
<dbReference type="Pfam" id="PF00551">
    <property type="entry name" value="Formyl_trans_N"/>
    <property type="match status" value="1"/>
</dbReference>
<dbReference type="Proteomes" id="UP001319045">
    <property type="component" value="Chromosome"/>
</dbReference>
<protein>
    <recommendedName>
        <fullName evidence="2">phosphoribosylglycinamide formyltransferase 1</fullName>
        <ecNumber evidence="2">2.1.2.2</ecNumber>
    </recommendedName>
    <alternativeName>
        <fullName evidence="7">5'-phosphoribosylglycinamide transformylase</fullName>
    </alternativeName>
    <alternativeName>
        <fullName evidence="6">GAR transformylase</fullName>
    </alternativeName>
</protein>
<name>A0ABM7P0V3_9BACT</name>
<dbReference type="EC" id="2.1.2.2" evidence="2"/>
<comment type="pathway">
    <text evidence="1">Purine metabolism; IMP biosynthesis via de novo pathway; N(2)-formyl-N(1)-(5-phospho-D-ribosyl)glycinamide from N(1)-(5-phospho-D-ribosyl)glycinamide (10-formyl THF route): step 1/1.</text>
</comment>
<evidence type="ECO:0000256" key="7">
    <source>
        <dbReference type="ARBA" id="ARBA00041682"/>
    </source>
</evidence>